<evidence type="ECO:0000313" key="1">
    <source>
        <dbReference type="EMBL" id="ASF41696.1"/>
    </source>
</evidence>
<dbReference type="InterPro" id="IPR025634">
    <property type="entry name" value="DUF4292"/>
</dbReference>
<organism evidence="1 2">
    <name type="scientific">Capnocytophaga endodontalis</name>
    <dbReference type="NCBI Taxonomy" id="2708117"/>
    <lineage>
        <taxon>Bacteria</taxon>
        <taxon>Pseudomonadati</taxon>
        <taxon>Bacteroidota</taxon>
        <taxon>Flavobacteriia</taxon>
        <taxon>Flavobacteriales</taxon>
        <taxon>Flavobacteriaceae</taxon>
        <taxon>Capnocytophaga</taxon>
    </lineage>
</organism>
<name>A0A1Z4BK97_9FLAO</name>
<evidence type="ECO:0000313" key="2">
    <source>
        <dbReference type="Proteomes" id="UP000197007"/>
    </source>
</evidence>
<dbReference type="EMBL" id="CP022022">
    <property type="protein sequence ID" value="ASF41696.1"/>
    <property type="molecule type" value="Genomic_DNA"/>
</dbReference>
<sequence length="258" mass="28809">MKKIILILTTILLVSCKTKQNLVTPAGKVSVDKQSKEIINHHLKSFPSFNTLSGSLQVTYNDGKNEQSLPLSFRMEKDKTIWISAPLGIAKALITPEKAEYYNRLDSSYFSGDFSYISKLLGVEVGFTELQNLLLGNALYSLSFKGEGTIKLLNEDNNMYNIEVTGESPIEAIYRFLPDNYRVGVTEVNHLGGKQKATATYTYQQVDKLLLPHTIKIVASEGDSNTQISLEFKGLDLDKNLSFPFKIPSGMKEITIKN</sequence>
<gene>
    <name evidence="1" type="ORF">CBG49_00580</name>
</gene>
<dbReference type="Gene3D" id="2.50.20.10">
    <property type="entry name" value="Lipoprotein localisation LolA/LolB/LppX"/>
    <property type="match status" value="1"/>
</dbReference>
<dbReference type="KEGG" id="capn:CBG49_00580"/>
<dbReference type="RefSeq" id="WP_009412887.1">
    <property type="nucleotide sequence ID" value="NZ_CP022022.1"/>
</dbReference>
<dbReference type="Pfam" id="PF14125">
    <property type="entry name" value="DUF4292"/>
    <property type="match status" value="1"/>
</dbReference>
<proteinExistence type="predicted"/>
<reference evidence="2" key="1">
    <citation type="submission" date="2017-06" db="EMBL/GenBank/DDBJ databases">
        <title>Complete genome sequence of Capnocytophaga sp. KCOM 1579 (=ChDC OS43) isolated from a human refractory periapical abscess lesion.</title>
        <authorList>
            <person name="Kook J.-K."/>
            <person name="Park S.-N."/>
            <person name="Lim Y.K."/>
            <person name="Roh H."/>
        </authorList>
    </citation>
    <scope>NUCLEOTIDE SEQUENCE [LARGE SCALE GENOMIC DNA]</scope>
    <source>
        <strain evidence="2">ChDC OS43</strain>
    </source>
</reference>
<dbReference type="AlphaFoldDB" id="A0A1Z4BK97"/>
<accession>A0A1Z4BK97</accession>
<evidence type="ECO:0008006" key="3">
    <source>
        <dbReference type="Google" id="ProtNLM"/>
    </source>
</evidence>
<dbReference type="Proteomes" id="UP000197007">
    <property type="component" value="Chromosome"/>
</dbReference>
<dbReference type="PROSITE" id="PS51257">
    <property type="entry name" value="PROKAR_LIPOPROTEIN"/>
    <property type="match status" value="1"/>
</dbReference>
<keyword evidence="2" id="KW-1185">Reference proteome</keyword>
<protein>
    <recommendedName>
        <fullName evidence="3">Deoxyuridine 5'-triphosphate nucleotidohydrolase</fullName>
    </recommendedName>
</protein>